<feature type="region of interest" description="Disordered" evidence="1">
    <location>
        <begin position="243"/>
        <end position="281"/>
    </location>
</feature>
<evidence type="ECO:0000313" key="2">
    <source>
        <dbReference type="EMBL" id="TMW63026.1"/>
    </source>
</evidence>
<comment type="caution">
    <text evidence="2">The sequence shown here is derived from an EMBL/GenBank/DDBJ whole genome shotgun (WGS) entry which is preliminary data.</text>
</comment>
<dbReference type="EMBL" id="SPLM01000073">
    <property type="protein sequence ID" value="TMW63026.1"/>
    <property type="molecule type" value="Genomic_DNA"/>
</dbReference>
<name>A0A8K1CHS6_PYTOL</name>
<sequence length="421" mass="44605">MSVTMDSICFGDVIKLEAKSAHVEGNAGFLGFLEQKTQMLLVVPPVKEDCTDKFHEAEFIVAPIRGEKQPVNGTPLTYKQPFVLRTSDGSGYALNNKTPNLNDVISLQPTAIKGEMYVTIEKDGFTSETHVHDGDIDVEINVVDSNRIRKKYNKTLTHFTKPKSEAPGGFVCCGSKGQTLTFKLCKVPDKHETRKYVKEPIFRRASQELLDPVKADETSEASVLESPSRAGSIVASGVLLQEDPASPVSPSSNQDEASVPMASEQPQQPVKEAETPAKEAPAEVVAVEAVAPVITEPEPVAAKSSAPEPVVAAAPAAAPTVEPAQAPIVKPVSQPAEVGLSTIELSGSLDMDAEGLQGSMPVSSKLVVSTPTKASMKPTASAVVAEEVEATVADSSHEDVQAPPETEEPIDTPCVGKCSIM</sequence>
<reference evidence="2" key="1">
    <citation type="submission" date="2019-03" db="EMBL/GenBank/DDBJ databases">
        <title>Long read genome sequence of the mycoparasitic Pythium oligandrum ATCC 38472 isolated from sugarbeet rhizosphere.</title>
        <authorList>
            <person name="Gaulin E."/>
        </authorList>
    </citation>
    <scope>NUCLEOTIDE SEQUENCE</scope>
    <source>
        <strain evidence="2">ATCC 38472_TT</strain>
    </source>
</reference>
<protein>
    <submittedName>
        <fullName evidence="2">Uncharacterized protein</fullName>
    </submittedName>
</protein>
<accession>A0A8K1CHS6</accession>
<evidence type="ECO:0000256" key="1">
    <source>
        <dbReference type="SAM" id="MobiDB-lite"/>
    </source>
</evidence>
<proteinExistence type="predicted"/>
<feature type="compositionally biased region" description="Basic and acidic residues" evidence="1">
    <location>
        <begin position="271"/>
        <end position="281"/>
    </location>
</feature>
<dbReference type="Proteomes" id="UP000794436">
    <property type="component" value="Unassembled WGS sequence"/>
</dbReference>
<evidence type="ECO:0000313" key="3">
    <source>
        <dbReference type="Proteomes" id="UP000794436"/>
    </source>
</evidence>
<keyword evidence="3" id="KW-1185">Reference proteome</keyword>
<dbReference type="AlphaFoldDB" id="A0A8K1CHS6"/>
<dbReference type="OrthoDB" id="120727at2759"/>
<organism evidence="2 3">
    <name type="scientific">Pythium oligandrum</name>
    <name type="common">Mycoparasitic fungus</name>
    <dbReference type="NCBI Taxonomy" id="41045"/>
    <lineage>
        <taxon>Eukaryota</taxon>
        <taxon>Sar</taxon>
        <taxon>Stramenopiles</taxon>
        <taxon>Oomycota</taxon>
        <taxon>Peronosporomycetes</taxon>
        <taxon>Pythiales</taxon>
        <taxon>Pythiaceae</taxon>
        <taxon>Pythium</taxon>
    </lineage>
</organism>
<feature type="region of interest" description="Disordered" evidence="1">
    <location>
        <begin position="393"/>
        <end position="412"/>
    </location>
</feature>
<gene>
    <name evidence="2" type="ORF">Poli38472_005644</name>
</gene>